<evidence type="ECO:0000256" key="5">
    <source>
        <dbReference type="ARBA" id="ARBA00022553"/>
    </source>
</evidence>
<dbReference type="Gene3D" id="3.30.565.10">
    <property type="entry name" value="Histidine kinase-like ATPase, C-terminal domain"/>
    <property type="match status" value="1"/>
</dbReference>
<dbReference type="Pfam" id="PF02518">
    <property type="entry name" value="HATPase_c"/>
    <property type="match status" value="1"/>
</dbReference>
<dbReference type="PROSITE" id="PS50109">
    <property type="entry name" value="HIS_KIN"/>
    <property type="match status" value="1"/>
</dbReference>
<protein>
    <recommendedName>
        <fullName evidence="3">histidine kinase</fullName>
        <ecNumber evidence="3">2.7.13.3</ecNumber>
    </recommendedName>
</protein>
<keyword evidence="12" id="KW-0812">Transmembrane</keyword>
<feature type="transmembrane region" description="Helical" evidence="12">
    <location>
        <begin position="12"/>
        <end position="34"/>
    </location>
</feature>
<evidence type="ECO:0000259" key="13">
    <source>
        <dbReference type="PROSITE" id="PS50109"/>
    </source>
</evidence>
<keyword evidence="8 15" id="KW-0418">Kinase</keyword>
<name>A0A7G5BZM0_9BACL</name>
<sequence length="603" mass="68379">MFRFRTSRTIRSRLFLIFLFCMLGLLLILSWVYYQRATEQIRGKVGVIAEKNISQTVGLFELMLKGYDSVTKSLNSNGELMKLLQDPSSDRTVEGVNLERRITDILGAIFYSRNDIVGIHIVTYRGKVYSFDRSVGAAVRAYPQEQWFTELKRSTGEMKWLGVYPDSLMSDNINRPVFAFGRQLFEFTALKRIGIVLIETDADSIVTALSNASLGPGSSVIIRGQDGNDIIRTNPTQDVTDTVPPEWPGALKDDEVILREREDALITAARISTADWTVIGITPKQDLKLELKETQRFIMTVIIVLVAAAIALATFISRSFSSPFKRLIQQMKQVELGNFKGQVHVQSYQELNVLVGSFNRMVHQMDELIERIKLASISEKNAQLKALQSQVNPHFLFNTLDMIYWMLDERENDRLGKVILALSQLFRYSSDWKEASRVPLRRELEQLRHYLSIIEVRLGGRAQTLIEVEERWLDIEVPKMILQPIIENAVKYGLEPLNRPGTLRIRSKAQDDNLTIIVEDNGVGIDEDTLDALSRSLSDSPLSDLGQETLADMSSDRAGIGLENVHRRIRLMFGDSYGIRVESNPNLGTTVIVTIPIPPERRN</sequence>
<evidence type="ECO:0000256" key="7">
    <source>
        <dbReference type="ARBA" id="ARBA00022741"/>
    </source>
</evidence>
<organism evidence="15 16">
    <name type="scientific">Cohnella cholangitidis</name>
    <dbReference type="NCBI Taxonomy" id="2598458"/>
    <lineage>
        <taxon>Bacteria</taxon>
        <taxon>Bacillati</taxon>
        <taxon>Bacillota</taxon>
        <taxon>Bacilli</taxon>
        <taxon>Bacillales</taxon>
        <taxon>Paenibacillaceae</taxon>
        <taxon>Cohnella</taxon>
    </lineage>
</organism>
<dbReference type="PROSITE" id="PS50885">
    <property type="entry name" value="HAMP"/>
    <property type="match status" value="1"/>
</dbReference>
<dbReference type="GO" id="GO:0005886">
    <property type="term" value="C:plasma membrane"/>
    <property type="evidence" value="ECO:0007669"/>
    <property type="project" value="UniProtKB-SubCell"/>
</dbReference>
<evidence type="ECO:0000256" key="4">
    <source>
        <dbReference type="ARBA" id="ARBA00022475"/>
    </source>
</evidence>
<comment type="subcellular location">
    <subcellularLocation>
        <location evidence="2">Cell membrane</location>
        <topology evidence="2">Multi-pass membrane protein</topology>
    </subcellularLocation>
</comment>
<feature type="domain" description="HAMP" evidence="14">
    <location>
        <begin position="318"/>
        <end position="370"/>
    </location>
</feature>
<evidence type="ECO:0000259" key="14">
    <source>
        <dbReference type="PROSITE" id="PS50885"/>
    </source>
</evidence>
<dbReference type="InterPro" id="IPR036890">
    <property type="entry name" value="HATPase_C_sf"/>
</dbReference>
<accession>A0A7G5BZM0</accession>
<evidence type="ECO:0000256" key="3">
    <source>
        <dbReference type="ARBA" id="ARBA00012438"/>
    </source>
</evidence>
<keyword evidence="16" id="KW-1185">Reference proteome</keyword>
<dbReference type="Proteomes" id="UP000515679">
    <property type="component" value="Chromosome"/>
</dbReference>
<dbReference type="GO" id="GO:0000155">
    <property type="term" value="F:phosphorelay sensor kinase activity"/>
    <property type="evidence" value="ECO:0007669"/>
    <property type="project" value="InterPro"/>
</dbReference>
<keyword evidence="5" id="KW-0597">Phosphoprotein</keyword>
<dbReference type="Gene3D" id="6.10.340.10">
    <property type="match status" value="1"/>
</dbReference>
<feature type="domain" description="Histidine kinase" evidence="13">
    <location>
        <begin position="481"/>
        <end position="599"/>
    </location>
</feature>
<reference evidence="15 16" key="1">
    <citation type="submission" date="2019-07" db="EMBL/GenBank/DDBJ databases">
        <authorList>
            <person name="Kim J.K."/>
            <person name="Cheong H.-M."/>
            <person name="Choi Y."/>
            <person name="Hwang K.J."/>
            <person name="Lee S."/>
            <person name="Choi C."/>
        </authorList>
    </citation>
    <scope>NUCLEOTIDE SEQUENCE [LARGE SCALE GENOMIC DNA]</scope>
    <source>
        <strain evidence="15 16">KS 22</strain>
    </source>
</reference>
<dbReference type="InterPro" id="IPR005467">
    <property type="entry name" value="His_kinase_dom"/>
</dbReference>
<dbReference type="SUPFAM" id="SSF158472">
    <property type="entry name" value="HAMP domain-like"/>
    <property type="match status" value="1"/>
</dbReference>
<evidence type="ECO:0000313" key="16">
    <source>
        <dbReference type="Proteomes" id="UP000515679"/>
    </source>
</evidence>
<evidence type="ECO:0000256" key="12">
    <source>
        <dbReference type="SAM" id="Phobius"/>
    </source>
</evidence>
<dbReference type="PANTHER" id="PTHR34220">
    <property type="entry name" value="SENSOR HISTIDINE KINASE YPDA"/>
    <property type="match status" value="1"/>
</dbReference>
<dbReference type="KEGG" id="cchl:FPL14_15270"/>
<dbReference type="EMBL" id="CP041969">
    <property type="protein sequence ID" value="QMV42404.1"/>
    <property type="molecule type" value="Genomic_DNA"/>
</dbReference>
<evidence type="ECO:0000256" key="2">
    <source>
        <dbReference type="ARBA" id="ARBA00004651"/>
    </source>
</evidence>
<evidence type="ECO:0000256" key="10">
    <source>
        <dbReference type="ARBA" id="ARBA00023012"/>
    </source>
</evidence>
<keyword evidence="10" id="KW-0902">Two-component regulatory system</keyword>
<dbReference type="AlphaFoldDB" id="A0A7G5BZM0"/>
<dbReference type="PRINTS" id="PR00344">
    <property type="entry name" value="BCTRLSENSOR"/>
</dbReference>
<keyword evidence="11 12" id="KW-0472">Membrane</keyword>
<dbReference type="PANTHER" id="PTHR34220:SF7">
    <property type="entry name" value="SENSOR HISTIDINE KINASE YPDA"/>
    <property type="match status" value="1"/>
</dbReference>
<dbReference type="SMART" id="SM00387">
    <property type="entry name" value="HATPase_c"/>
    <property type="match status" value="1"/>
</dbReference>
<evidence type="ECO:0000256" key="1">
    <source>
        <dbReference type="ARBA" id="ARBA00000085"/>
    </source>
</evidence>
<evidence type="ECO:0000313" key="15">
    <source>
        <dbReference type="EMBL" id="QMV42404.1"/>
    </source>
</evidence>
<evidence type="ECO:0000256" key="11">
    <source>
        <dbReference type="ARBA" id="ARBA00023136"/>
    </source>
</evidence>
<dbReference type="InterPro" id="IPR003594">
    <property type="entry name" value="HATPase_dom"/>
</dbReference>
<dbReference type="SMART" id="SM00304">
    <property type="entry name" value="HAMP"/>
    <property type="match status" value="1"/>
</dbReference>
<dbReference type="RefSeq" id="WP_182298273.1">
    <property type="nucleotide sequence ID" value="NZ_CP041969.1"/>
</dbReference>
<evidence type="ECO:0000256" key="6">
    <source>
        <dbReference type="ARBA" id="ARBA00022679"/>
    </source>
</evidence>
<dbReference type="InterPro" id="IPR050640">
    <property type="entry name" value="Bact_2-comp_sensor_kinase"/>
</dbReference>
<keyword evidence="12" id="KW-1133">Transmembrane helix</keyword>
<comment type="catalytic activity">
    <reaction evidence="1">
        <text>ATP + protein L-histidine = ADP + protein N-phospho-L-histidine.</text>
        <dbReference type="EC" id="2.7.13.3"/>
    </reaction>
</comment>
<gene>
    <name evidence="15" type="ORF">FPL14_15270</name>
</gene>
<dbReference type="SUPFAM" id="SSF55874">
    <property type="entry name" value="ATPase domain of HSP90 chaperone/DNA topoisomerase II/histidine kinase"/>
    <property type="match status" value="1"/>
</dbReference>
<dbReference type="InterPro" id="IPR010559">
    <property type="entry name" value="Sig_transdc_His_kin_internal"/>
</dbReference>
<dbReference type="Pfam" id="PF00672">
    <property type="entry name" value="HAMP"/>
    <property type="match status" value="1"/>
</dbReference>
<keyword evidence="7" id="KW-0547">Nucleotide-binding</keyword>
<proteinExistence type="predicted"/>
<dbReference type="EC" id="2.7.13.3" evidence="3"/>
<dbReference type="InterPro" id="IPR004358">
    <property type="entry name" value="Sig_transdc_His_kin-like_C"/>
</dbReference>
<keyword evidence="4" id="KW-1003">Cell membrane</keyword>
<evidence type="ECO:0000256" key="9">
    <source>
        <dbReference type="ARBA" id="ARBA00022840"/>
    </source>
</evidence>
<feature type="transmembrane region" description="Helical" evidence="12">
    <location>
        <begin position="297"/>
        <end position="316"/>
    </location>
</feature>
<dbReference type="InterPro" id="IPR003660">
    <property type="entry name" value="HAMP_dom"/>
</dbReference>
<keyword evidence="6" id="KW-0808">Transferase</keyword>
<dbReference type="Pfam" id="PF06580">
    <property type="entry name" value="His_kinase"/>
    <property type="match status" value="1"/>
</dbReference>
<dbReference type="CDD" id="cd06225">
    <property type="entry name" value="HAMP"/>
    <property type="match status" value="1"/>
</dbReference>
<evidence type="ECO:0000256" key="8">
    <source>
        <dbReference type="ARBA" id="ARBA00022777"/>
    </source>
</evidence>
<keyword evidence="9" id="KW-0067">ATP-binding</keyword>
<dbReference type="GO" id="GO:0005524">
    <property type="term" value="F:ATP binding"/>
    <property type="evidence" value="ECO:0007669"/>
    <property type="project" value="UniProtKB-KW"/>
</dbReference>